<keyword evidence="1 8" id="KW-0678">Repressor</keyword>
<dbReference type="Pfam" id="PF03477">
    <property type="entry name" value="ATP-cone"/>
    <property type="match status" value="1"/>
</dbReference>
<keyword evidence="3 8" id="KW-0863">Zinc-finger</keyword>
<comment type="similarity">
    <text evidence="8">Belongs to the NrdR family.</text>
</comment>
<evidence type="ECO:0000313" key="11">
    <source>
        <dbReference type="Proteomes" id="UP000276634"/>
    </source>
</evidence>
<reference evidence="10 11" key="1">
    <citation type="submission" date="2018-11" db="EMBL/GenBank/DDBJ databases">
        <title>Genomic Encyclopedia of Type Strains, Phase IV (KMG-IV): sequencing the most valuable type-strain genomes for metagenomic binning, comparative biology and taxonomic classification.</title>
        <authorList>
            <person name="Goeker M."/>
        </authorList>
    </citation>
    <scope>NUCLEOTIDE SEQUENCE [LARGE SCALE GENOMIC DNA]</scope>
    <source>
        <strain evidence="10 11">DSM 100275</strain>
    </source>
</reference>
<dbReference type="PANTHER" id="PTHR30455:SF2">
    <property type="entry name" value="TRANSCRIPTIONAL REPRESSOR NRDR"/>
    <property type="match status" value="1"/>
</dbReference>
<evidence type="ECO:0000256" key="7">
    <source>
        <dbReference type="ARBA" id="ARBA00023163"/>
    </source>
</evidence>
<dbReference type="OrthoDB" id="9807461at2"/>
<keyword evidence="2 8" id="KW-0547">Nucleotide-binding</keyword>
<keyword evidence="7 8" id="KW-0804">Transcription</keyword>
<name>A0A3N1Y820_9GAMM</name>
<keyword evidence="8" id="KW-0862">Zinc</keyword>
<dbReference type="GO" id="GO:0005524">
    <property type="term" value="F:ATP binding"/>
    <property type="evidence" value="ECO:0007669"/>
    <property type="project" value="UniProtKB-UniRule"/>
</dbReference>
<keyword evidence="8" id="KW-0479">Metal-binding</keyword>
<accession>A0A3N1Y820</accession>
<dbReference type="PANTHER" id="PTHR30455">
    <property type="entry name" value="TRANSCRIPTIONAL REPRESSOR NRDR"/>
    <property type="match status" value="1"/>
</dbReference>
<evidence type="ECO:0000256" key="5">
    <source>
        <dbReference type="ARBA" id="ARBA00023015"/>
    </source>
</evidence>
<evidence type="ECO:0000259" key="9">
    <source>
        <dbReference type="PROSITE" id="PS51161"/>
    </source>
</evidence>
<dbReference type="Proteomes" id="UP000276634">
    <property type="component" value="Unassembled WGS sequence"/>
</dbReference>
<feature type="domain" description="ATP-cone" evidence="9">
    <location>
        <begin position="49"/>
        <end position="139"/>
    </location>
</feature>
<dbReference type="InterPro" id="IPR055173">
    <property type="entry name" value="NrdR-like_N"/>
</dbReference>
<dbReference type="Pfam" id="PF22811">
    <property type="entry name" value="Zn_ribbon_NrdR"/>
    <property type="match status" value="1"/>
</dbReference>
<comment type="function">
    <text evidence="8">Negatively regulates transcription of bacterial ribonucleotide reductase nrd genes and operons by binding to NrdR-boxes.</text>
</comment>
<dbReference type="GO" id="GO:0003677">
    <property type="term" value="F:DNA binding"/>
    <property type="evidence" value="ECO:0007669"/>
    <property type="project" value="UniProtKB-KW"/>
</dbReference>
<dbReference type="HAMAP" id="MF_00440">
    <property type="entry name" value="NrdR"/>
    <property type="match status" value="1"/>
</dbReference>
<protein>
    <recommendedName>
        <fullName evidence="8">Transcriptional repressor NrdR</fullName>
    </recommendedName>
</protein>
<comment type="cofactor">
    <cofactor evidence="8">
        <name>Zn(2+)</name>
        <dbReference type="ChEBI" id="CHEBI:29105"/>
    </cofactor>
    <text evidence="8">Binds 1 zinc ion.</text>
</comment>
<keyword evidence="5 8" id="KW-0805">Transcription regulation</keyword>
<dbReference type="AlphaFoldDB" id="A0A3N1Y820"/>
<dbReference type="EMBL" id="RJVI01000001">
    <property type="protein sequence ID" value="ROR34963.1"/>
    <property type="molecule type" value="Genomic_DNA"/>
</dbReference>
<organism evidence="10 11">
    <name type="scientific">Inmirania thermothiophila</name>
    <dbReference type="NCBI Taxonomy" id="1750597"/>
    <lineage>
        <taxon>Bacteria</taxon>
        <taxon>Pseudomonadati</taxon>
        <taxon>Pseudomonadota</taxon>
        <taxon>Gammaproteobacteria</taxon>
        <taxon>Chromatiales</taxon>
        <taxon>Ectothiorhodospiraceae</taxon>
        <taxon>Inmirania</taxon>
    </lineage>
</organism>
<evidence type="ECO:0000256" key="8">
    <source>
        <dbReference type="HAMAP-Rule" id="MF_00440"/>
    </source>
</evidence>
<evidence type="ECO:0000256" key="1">
    <source>
        <dbReference type="ARBA" id="ARBA00022491"/>
    </source>
</evidence>
<evidence type="ECO:0000256" key="2">
    <source>
        <dbReference type="ARBA" id="ARBA00022741"/>
    </source>
</evidence>
<comment type="caution">
    <text evidence="10">The sequence shown here is derived from an EMBL/GenBank/DDBJ whole genome shotgun (WGS) entry which is preliminary data.</text>
</comment>
<keyword evidence="4 8" id="KW-0067">ATP-binding</keyword>
<feature type="zinc finger region" evidence="8">
    <location>
        <begin position="3"/>
        <end position="34"/>
    </location>
</feature>
<dbReference type="InterPro" id="IPR003796">
    <property type="entry name" value="RNR_NrdR-like"/>
</dbReference>
<dbReference type="PROSITE" id="PS51161">
    <property type="entry name" value="ATP_CONE"/>
    <property type="match status" value="1"/>
</dbReference>
<gene>
    <name evidence="8" type="primary">nrdR</name>
    <name evidence="10" type="ORF">EDC57_0876</name>
</gene>
<evidence type="ECO:0000256" key="6">
    <source>
        <dbReference type="ARBA" id="ARBA00023125"/>
    </source>
</evidence>
<evidence type="ECO:0000256" key="3">
    <source>
        <dbReference type="ARBA" id="ARBA00022771"/>
    </source>
</evidence>
<evidence type="ECO:0000256" key="4">
    <source>
        <dbReference type="ARBA" id="ARBA00022840"/>
    </source>
</evidence>
<keyword evidence="11" id="KW-1185">Reference proteome</keyword>
<sequence>MHCPFCGAGDTRVVDSRLASEGAQVRRRRACPRCGERFTTYETAELALPRIVKRDGRREPFDEDKLRTGMRRALEKRPVPTELVEAALGRIRRRLAARGEREVPAQEVGELVMAELRALDEVAYVRFASVYRRFQDVNAFREEIERLEREPPVELRRAQLKLLPGGDEGGGEAAP</sequence>
<evidence type="ECO:0000313" key="10">
    <source>
        <dbReference type="EMBL" id="ROR34963.1"/>
    </source>
</evidence>
<proteinExistence type="inferred from homology"/>
<keyword evidence="6 8" id="KW-0238">DNA-binding</keyword>
<dbReference type="GO" id="GO:0045892">
    <property type="term" value="P:negative regulation of DNA-templated transcription"/>
    <property type="evidence" value="ECO:0007669"/>
    <property type="project" value="UniProtKB-UniRule"/>
</dbReference>
<dbReference type="GO" id="GO:0008270">
    <property type="term" value="F:zinc ion binding"/>
    <property type="evidence" value="ECO:0007669"/>
    <property type="project" value="UniProtKB-UniRule"/>
</dbReference>
<dbReference type="RefSeq" id="WP_123400576.1">
    <property type="nucleotide sequence ID" value="NZ_RJVI01000001.1"/>
</dbReference>
<dbReference type="InterPro" id="IPR005144">
    <property type="entry name" value="ATP-cone_dom"/>
</dbReference>
<dbReference type="NCBIfam" id="TIGR00244">
    <property type="entry name" value="transcriptional regulator NrdR"/>
    <property type="match status" value="1"/>
</dbReference>